<sequence length="298" mass="32325">MSRGTFRTRLSSASMKASFHRSLAEFWQRARGLYEADPVTHTNAVWIAASAEVYRDSVPMLCTLATDGGELGAAYLRTPPHPGLVSALRPEWTPVAVEALLERDPQLPGVQGPVEEAEAFAEAWTARTGTEAVTHMEQSLYRLGDLRVPGPPRGVAENAHDGDLAWLAQAHREFAVEAGGTYQVEEPDVVAMRAVLDAGQRGVLWKVDGEPVACAFWTRPVVGMSRILRVYTEPAHRGRGYGSAVTAAASRRARAAGANEVVLFTDRANPVSNSIYRRLGYVPVSRMVMLDFVAAPGT</sequence>
<name>A0A5Q3QEX8_9PSEU</name>
<evidence type="ECO:0000313" key="5">
    <source>
        <dbReference type="Proteomes" id="UP000371041"/>
    </source>
</evidence>
<dbReference type="KEGG" id="sace:GIY23_07430"/>
<organism evidence="4 5">
    <name type="scientific">Allosaccharopolyspora coralli</name>
    <dbReference type="NCBI Taxonomy" id="2665642"/>
    <lineage>
        <taxon>Bacteria</taxon>
        <taxon>Bacillati</taxon>
        <taxon>Actinomycetota</taxon>
        <taxon>Actinomycetes</taxon>
        <taxon>Pseudonocardiales</taxon>
        <taxon>Pseudonocardiaceae</taxon>
        <taxon>Allosaccharopolyspora</taxon>
    </lineage>
</organism>
<evidence type="ECO:0000256" key="2">
    <source>
        <dbReference type="ARBA" id="ARBA00023315"/>
    </source>
</evidence>
<gene>
    <name evidence="4" type="ORF">GIY23_07430</name>
</gene>
<keyword evidence="1 4" id="KW-0808">Transferase</keyword>
<dbReference type="EMBL" id="CP045929">
    <property type="protein sequence ID" value="QGK69377.1"/>
    <property type="molecule type" value="Genomic_DNA"/>
</dbReference>
<keyword evidence="5" id="KW-1185">Reference proteome</keyword>
<dbReference type="Proteomes" id="UP000371041">
    <property type="component" value="Chromosome"/>
</dbReference>
<dbReference type="Pfam" id="PF00583">
    <property type="entry name" value="Acetyltransf_1"/>
    <property type="match status" value="1"/>
</dbReference>
<evidence type="ECO:0000259" key="3">
    <source>
        <dbReference type="PROSITE" id="PS51186"/>
    </source>
</evidence>
<dbReference type="PANTHER" id="PTHR43877">
    <property type="entry name" value="AMINOALKYLPHOSPHONATE N-ACETYLTRANSFERASE-RELATED-RELATED"/>
    <property type="match status" value="1"/>
</dbReference>
<feature type="domain" description="N-acetyltransferase" evidence="3">
    <location>
        <begin position="154"/>
        <end position="298"/>
    </location>
</feature>
<dbReference type="InterPro" id="IPR000182">
    <property type="entry name" value="GNAT_dom"/>
</dbReference>
<dbReference type="CDD" id="cd04301">
    <property type="entry name" value="NAT_SF"/>
    <property type="match status" value="1"/>
</dbReference>
<proteinExistence type="predicted"/>
<dbReference type="GO" id="GO:0016747">
    <property type="term" value="F:acyltransferase activity, transferring groups other than amino-acyl groups"/>
    <property type="evidence" value="ECO:0007669"/>
    <property type="project" value="InterPro"/>
</dbReference>
<evidence type="ECO:0000256" key="1">
    <source>
        <dbReference type="ARBA" id="ARBA00022679"/>
    </source>
</evidence>
<dbReference type="InterPro" id="IPR050832">
    <property type="entry name" value="Bact_Acetyltransf"/>
</dbReference>
<accession>A0A5Q3QEX8</accession>
<dbReference type="SUPFAM" id="SSF55729">
    <property type="entry name" value="Acyl-CoA N-acyltransferases (Nat)"/>
    <property type="match status" value="1"/>
</dbReference>
<dbReference type="InterPro" id="IPR016181">
    <property type="entry name" value="Acyl_CoA_acyltransferase"/>
</dbReference>
<dbReference type="Gene3D" id="3.40.630.30">
    <property type="match status" value="1"/>
</dbReference>
<dbReference type="PROSITE" id="PS51186">
    <property type="entry name" value="GNAT"/>
    <property type="match status" value="1"/>
</dbReference>
<dbReference type="AlphaFoldDB" id="A0A5Q3QEX8"/>
<protein>
    <submittedName>
        <fullName evidence="4">GNAT family N-acetyltransferase</fullName>
    </submittedName>
</protein>
<keyword evidence="2" id="KW-0012">Acyltransferase</keyword>
<evidence type="ECO:0000313" key="4">
    <source>
        <dbReference type="EMBL" id="QGK69377.1"/>
    </source>
</evidence>
<reference evidence="5" key="1">
    <citation type="submission" date="2019-11" db="EMBL/GenBank/DDBJ databases">
        <title>The complete genome sequence of Saccharopolyspora sp. E2A.</title>
        <authorList>
            <person name="Zhang G."/>
        </authorList>
    </citation>
    <scope>NUCLEOTIDE SEQUENCE [LARGE SCALE GENOMIC DNA]</scope>
    <source>
        <strain evidence="5">E2A</strain>
    </source>
</reference>